<feature type="region of interest" description="Disordered" evidence="1">
    <location>
        <begin position="76"/>
        <end position="101"/>
    </location>
</feature>
<dbReference type="HOGENOM" id="CLU_1327715_0_0_1"/>
<evidence type="ECO:0000313" key="3">
    <source>
        <dbReference type="Proteomes" id="UP000015102"/>
    </source>
</evidence>
<dbReference type="EnsemblMetazoa" id="MESCA009579-RA">
    <property type="protein sequence ID" value="MESCA009579-PA"/>
    <property type="gene ID" value="MESCA009579"/>
</dbReference>
<keyword evidence="3" id="KW-1185">Reference proteome</keyword>
<dbReference type="EMBL" id="CAQQ02177902">
    <property type="status" value="NOT_ANNOTATED_CDS"/>
    <property type="molecule type" value="Genomic_DNA"/>
</dbReference>
<organism evidence="2 3">
    <name type="scientific">Megaselia scalaris</name>
    <name type="common">Humpbacked fly</name>
    <name type="synonym">Phora scalaris</name>
    <dbReference type="NCBI Taxonomy" id="36166"/>
    <lineage>
        <taxon>Eukaryota</taxon>
        <taxon>Metazoa</taxon>
        <taxon>Ecdysozoa</taxon>
        <taxon>Arthropoda</taxon>
        <taxon>Hexapoda</taxon>
        <taxon>Insecta</taxon>
        <taxon>Pterygota</taxon>
        <taxon>Neoptera</taxon>
        <taxon>Endopterygota</taxon>
        <taxon>Diptera</taxon>
        <taxon>Brachycera</taxon>
        <taxon>Muscomorpha</taxon>
        <taxon>Platypezoidea</taxon>
        <taxon>Phoridae</taxon>
        <taxon>Megaseliini</taxon>
        <taxon>Megaselia</taxon>
    </lineage>
</organism>
<evidence type="ECO:0000313" key="2">
    <source>
        <dbReference type="EnsemblMetazoa" id="MESCA009579-PA"/>
    </source>
</evidence>
<dbReference type="Proteomes" id="UP000015102">
    <property type="component" value="Unassembled WGS sequence"/>
</dbReference>
<evidence type="ECO:0000256" key="1">
    <source>
        <dbReference type="SAM" id="MobiDB-lite"/>
    </source>
</evidence>
<accession>T1H0A6</accession>
<protein>
    <submittedName>
        <fullName evidence="2">Uncharacterized protein</fullName>
    </submittedName>
</protein>
<name>T1H0A6_MEGSC</name>
<reference evidence="2" key="2">
    <citation type="submission" date="2015-06" db="UniProtKB">
        <authorList>
            <consortium name="EnsemblMetazoa"/>
        </authorList>
    </citation>
    <scope>IDENTIFICATION</scope>
</reference>
<feature type="region of interest" description="Disordered" evidence="1">
    <location>
        <begin position="158"/>
        <end position="180"/>
    </location>
</feature>
<proteinExistence type="predicted"/>
<dbReference type="EMBL" id="CAQQ02177903">
    <property type="status" value="NOT_ANNOTATED_CDS"/>
    <property type="molecule type" value="Genomic_DNA"/>
</dbReference>
<dbReference type="AlphaFoldDB" id="T1H0A6"/>
<feature type="compositionally biased region" description="Low complexity" evidence="1">
    <location>
        <begin position="159"/>
        <end position="171"/>
    </location>
</feature>
<reference evidence="3" key="1">
    <citation type="submission" date="2013-02" db="EMBL/GenBank/DDBJ databases">
        <authorList>
            <person name="Hughes D."/>
        </authorList>
    </citation>
    <scope>NUCLEOTIDE SEQUENCE</scope>
    <source>
        <strain>Durham</strain>
        <strain evidence="3">NC isolate 2 -- Noor lab</strain>
    </source>
</reference>
<sequence>MMLGCDPNLDNLDICSHYSLDHHVNGHSANNNNNNLITSSGSNTNITQHHNMPYNVKFSSNFVRHYPASVASSSSLVHGASTTPTPSIRGSLKRTSKGRSNQSLCSCDVGDDVDILSASDPNRPLYQYSLDRKHKIHTYTCEQNAQILIRLEREREMKGSSGTGTIPSISSNCNKKDAKGTTPFYRKRSLSLFEKKGHEHKIFNNES</sequence>
<feature type="compositionally biased region" description="Polar residues" evidence="1">
    <location>
        <begin position="76"/>
        <end position="88"/>
    </location>
</feature>
<dbReference type="STRING" id="36166.T1H0A6"/>